<gene>
    <name evidence="1" type="ORF">KUTeg_023752</name>
</gene>
<sequence length="106" mass="12636">MVYVVYFFKLIFQNDFYTQYIVACMGQGIYDNQISFCKEICNVSERSYSMYLFTLISHLFIDIQNKRKKLLCQTFPMNYCSNYAIILNSDKIDISLYTHHAILLFC</sequence>
<evidence type="ECO:0000313" key="1">
    <source>
        <dbReference type="EMBL" id="KAJ8299692.1"/>
    </source>
</evidence>
<protein>
    <submittedName>
        <fullName evidence="1">Uncharacterized protein</fullName>
    </submittedName>
</protein>
<evidence type="ECO:0000313" key="2">
    <source>
        <dbReference type="Proteomes" id="UP001217089"/>
    </source>
</evidence>
<comment type="caution">
    <text evidence="1">The sequence shown here is derived from an EMBL/GenBank/DDBJ whole genome shotgun (WGS) entry which is preliminary data.</text>
</comment>
<organism evidence="1 2">
    <name type="scientific">Tegillarca granosa</name>
    <name type="common">Malaysian cockle</name>
    <name type="synonym">Anadara granosa</name>
    <dbReference type="NCBI Taxonomy" id="220873"/>
    <lineage>
        <taxon>Eukaryota</taxon>
        <taxon>Metazoa</taxon>
        <taxon>Spiralia</taxon>
        <taxon>Lophotrochozoa</taxon>
        <taxon>Mollusca</taxon>
        <taxon>Bivalvia</taxon>
        <taxon>Autobranchia</taxon>
        <taxon>Pteriomorphia</taxon>
        <taxon>Arcoida</taxon>
        <taxon>Arcoidea</taxon>
        <taxon>Arcidae</taxon>
        <taxon>Tegillarca</taxon>
    </lineage>
</organism>
<dbReference type="EMBL" id="JARBDR010000921">
    <property type="protein sequence ID" value="KAJ8299692.1"/>
    <property type="molecule type" value="Genomic_DNA"/>
</dbReference>
<accession>A0ABQ9E342</accession>
<dbReference type="Proteomes" id="UP001217089">
    <property type="component" value="Unassembled WGS sequence"/>
</dbReference>
<name>A0ABQ9E342_TEGGR</name>
<reference evidence="1 2" key="1">
    <citation type="submission" date="2022-12" db="EMBL/GenBank/DDBJ databases">
        <title>Chromosome-level genome of Tegillarca granosa.</title>
        <authorList>
            <person name="Kim J."/>
        </authorList>
    </citation>
    <scope>NUCLEOTIDE SEQUENCE [LARGE SCALE GENOMIC DNA]</scope>
    <source>
        <strain evidence="1">Teg-2019</strain>
        <tissue evidence="1">Adductor muscle</tissue>
    </source>
</reference>
<proteinExistence type="predicted"/>
<keyword evidence="2" id="KW-1185">Reference proteome</keyword>